<dbReference type="AlphaFoldDB" id="A0A1G2FGM8"/>
<dbReference type="PIRSF" id="PIRSF000808">
    <property type="entry name" value="GalT"/>
    <property type="match status" value="1"/>
</dbReference>
<keyword evidence="5" id="KW-0479">Metal-binding</keyword>
<dbReference type="Proteomes" id="UP000177061">
    <property type="component" value="Unassembled WGS sequence"/>
</dbReference>
<keyword evidence="1" id="KW-0808">Transferase</keyword>
<reference evidence="7 8" key="1">
    <citation type="journal article" date="2016" name="Nat. Commun.">
        <title>Thousands of microbial genomes shed light on interconnected biogeochemical processes in an aquifer system.</title>
        <authorList>
            <person name="Anantharaman K."/>
            <person name="Brown C.T."/>
            <person name="Hug L.A."/>
            <person name="Sharon I."/>
            <person name="Castelle C.J."/>
            <person name="Probst A.J."/>
            <person name="Thomas B.C."/>
            <person name="Singh A."/>
            <person name="Wilkins M.J."/>
            <person name="Karaoz U."/>
            <person name="Brodie E.L."/>
            <person name="Williams K.H."/>
            <person name="Hubbard S.S."/>
            <person name="Banfield J.F."/>
        </authorList>
    </citation>
    <scope>NUCLEOTIDE SEQUENCE [LARGE SCALE GENOMIC DNA]</scope>
</reference>
<name>A0A1G2FGM8_9BACT</name>
<protein>
    <recommendedName>
        <fullName evidence="6">Galactose-1-phosphate uridyl transferase N-terminal domain-containing protein</fullName>
    </recommendedName>
</protein>
<feature type="binding site" evidence="5">
    <location>
        <position position="162"/>
    </location>
    <ligand>
        <name>Zn(2+)</name>
        <dbReference type="ChEBI" id="CHEBI:29105"/>
    </ligand>
</feature>
<dbReference type="PANTHER" id="PTHR42763">
    <property type="entry name" value="ADP-GLUCOSE PHOSPHORYLASE"/>
    <property type="match status" value="1"/>
</dbReference>
<evidence type="ECO:0000313" key="8">
    <source>
        <dbReference type="Proteomes" id="UP000177061"/>
    </source>
</evidence>
<proteinExistence type="predicted"/>
<feature type="active site" description="Tele-UMP-histidine intermediate" evidence="4">
    <location>
        <position position="164"/>
    </location>
</feature>
<dbReference type="GO" id="GO:0008108">
    <property type="term" value="F:UDP-glucose:hexose-1-phosphate uridylyltransferase activity"/>
    <property type="evidence" value="ECO:0007669"/>
    <property type="project" value="InterPro"/>
</dbReference>
<gene>
    <name evidence="7" type="ORF">A3J64_03475</name>
</gene>
<dbReference type="Pfam" id="PF01087">
    <property type="entry name" value="GalP_UDP_transf"/>
    <property type="match status" value="1"/>
</dbReference>
<dbReference type="Gene3D" id="3.30.428.10">
    <property type="entry name" value="HIT-like"/>
    <property type="match status" value="2"/>
</dbReference>
<dbReference type="InterPro" id="IPR036265">
    <property type="entry name" value="HIT-like_sf"/>
</dbReference>
<feature type="binding site" evidence="5">
    <location>
        <position position="49"/>
    </location>
    <ligand>
        <name>Zn(2+)</name>
        <dbReference type="ChEBI" id="CHEBI:29105"/>
    </ligand>
</feature>
<evidence type="ECO:0000256" key="5">
    <source>
        <dbReference type="PIRSR" id="PIRSR000808-3"/>
    </source>
</evidence>
<evidence type="ECO:0000259" key="6">
    <source>
        <dbReference type="Pfam" id="PF01087"/>
    </source>
</evidence>
<keyword evidence="2" id="KW-0548">Nucleotidyltransferase</keyword>
<dbReference type="SUPFAM" id="SSF54197">
    <property type="entry name" value="HIT-like"/>
    <property type="match status" value="2"/>
</dbReference>
<dbReference type="GO" id="GO:0006012">
    <property type="term" value="P:galactose metabolic process"/>
    <property type="evidence" value="ECO:0007669"/>
    <property type="project" value="InterPro"/>
</dbReference>
<evidence type="ECO:0000313" key="7">
    <source>
        <dbReference type="EMBL" id="OGZ36758.1"/>
    </source>
</evidence>
<dbReference type="STRING" id="1801997.A3J64_03475"/>
<evidence type="ECO:0000256" key="4">
    <source>
        <dbReference type="PIRSR" id="PIRSR000808-1"/>
    </source>
</evidence>
<accession>A0A1G2FGM8</accession>
<dbReference type="InterPro" id="IPR001937">
    <property type="entry name" value="GalP_UDPtransf1"/>
</dbReference>
<dbReference type="GO" id="GO:0008270">
    <property type="term" value="F:zinc ion binding"/>
    <property type="evidence" value="ECO:0007669"/>
    <property type="project" value="InterPro"/>
</dbReference>
<sequence length="329" mass="37869">MKQPVSELRLDLVSNDWVIIATGRGRRPETFSPKKRAQKPASAKNCPFCQPQILEKAILKYGESKNDWSVMVMPNDYPVFAQGEDLNERASGPNKIMDGLGFHEVIITKDHRKQMAQFSQKEIKEVIDVYQTRYLDLMNKKFIKYISIFHNHGQEAGASIAHPHSQLMAIPVIDPDLRGSVEGAEKYYLKNKKCVYCAMIEWDSKEGKRIIYENDKFIVLSPFAPKVSFETRVYPKEHLPYFEKMSEKEKELFAEAFGIALTKLYQGLGDPAYNFYIHTAPCDRGNYKHYHWHLIILPKTAVWAGFELGTGIEVSTIEPERAADFLRKQ</sequence>
<feature type="domain" description="Galactose-1-phosphate uridyl transferase N-terminal" evidence="6">
    <location>
        <begin position="5"/>
        <end position="169"/>
    </location>
</feature>
<evidence type="ECO:0000256" key="3">
    <source>
        <dbReference type="ARBA" id="ARBA00023277"/>
    </source>
</evidence>
<feature type="binding site" evidence="5">
    <location>
        <position position="111"/>
    </location>
    <ligand>
        <name>Zn(2+)</name>
        <dbReference type="ChEBI" id="CHEBI:29105"/>
    </ligand>
</feature>
<dbReference type="InterPro" id="IPR005849">
    <property type="entry name" value="GalP_Utransf_N"/>
</dbReference>
<evidence type="ECO:0000256" key="2">
    <source>
        <dbReference type="ARBA" id="ARBA00022695"/>
    </source>
</evidence>
<dbReference type="InterPro" id="IPR053177">
    <property type="entry name" value="ADP-glucose_phosphorylase"/>
</dbReference>
<comment type="cofactor">
    <cofactor evidence="5">
        <name>Zn(2+)</name>
        <dbReference type="ChEBI" id="CHEBI:29105"/>
    </cofactor>
    <text evidence="5">Binds 1 zinc ion per subunit.</text>
</comment>
<keyword evidence="3" id="KW-0119">Carbohydrate metabolism</keyword>
<organism evidence="7 8">
    <name type="scientific">Candidatus Portnoybacteria bacterium RIFCSPHIGHO2_12_FULL_38_9</name>
    <dbReference type="NCBI Taxonomy" id="1801997"/>
    <lineage>
        <taxon>Bacteria</taxon>
        <taxon>Candidatus Portnoyibacteriota</taxon>
    </lineage>
</organism>
<keyword evidence="5" id="KW-0862">Zinc</keyword>
<evidence type="ECO:0000256" key="1">
    <source>
        <dbReference type="ARBA" id="ARBA00022679"/>
    </source>
</evidence>
<dbReference type="PANTHER" id="PTHR42763:SF2">
    <property type="entry name" value="ADP-GLUCOSE PHOSPHORYLASE"/>
    <property type="match status" value="1"/>
</dbReference>
<dbReference type="Pfam" id="PF11969">
    <property type="entry name" value="DcpS_C"/>
    <property type="match status" value="1"/>
</dbReference>
<comment type="caution">
    <text evidence="7">The sequence shown here is derived from an EMBL/GenBank/DDBJ whole genome shotgun (WGS) entry which is preliminary data.</text>
</comment>
<dbReference type="EMBL" id="MHNB01000022">
    <property type="protein sequence ID" value="OGZ36758.1"/>
    <property type="molecule type" value="Genomic_DNA"/>
</dbReference>
<feature type="binding site" evidence="5">
    <location>
        <position position="46"/>
    </location>
    <ligand>
        <name>Zn(2+)</name>
        <dbReference type="ChEBI" id="CHEBI:29105"/>
    </ligand>
</feature>